<evidence type="ECO:0000256" key="14">
    <source>
        <dbReference type="HAMAP-Rule" id="MF_01006"/>
    </source>
</evidence>
<evidence type="ECO:0000256" key="11">
    <source>
        <dbReference type="ARBA" id="ARBA00032707"/>
    </source>
</evidence>
<dbReference type="NCBIfam" id="NF001390">
    <property type="entry name" value="PRK00281.1-4"/>
    <property type="match status" value="1"/>
</dbReference>
<feature type="transmembrane region" description="Helical" evidence="14">
    <location>
        <begin position="244"/>
        <end position="262"/>
    </location>
</feature>
<evidence type="ECO:0000256" key="2">
    <source>
        <dbReference type="ARBA" id="ARBA00010621"/>
    </source>
</evidence>
<dbReference type="Pfam" id="PF02673">
    <property type="entry name" value="BacA"/>
    <property type="match status" value="1"/>
</dbReference>
<comment type="subcellular location">
    <subcellularLocation>
        <location evidence="1 14">Cell membrane</location>
        <topology evidence="1 14">Multi-pass membrane protein</topology>
    </subcellularLocation>
</comment>
<dbReference type="InterPro" id="IPR003824">
    <property type="entry name" value="UppP"/>
</dbReference>
<evidence type="ECO:0000256" key="4">
    <source>
        <dbReference type="ARBA" id="ARBA00021581"/>
    </source>
</evidence>
<comment type="similarity">
    <text evidence="2 14">Belongs to the UppP family.</text>
</comment>
<keyword evidence="8 14" id="KW-1133">Transmembrane helix</keyword>
<keyword evidence="6 14" id="KW-0812">Transmembrane</keyword>
<feature type="transmembrane region" description="Helical" evidence="14">
    <location>
        <begin position="75"/>
        <end position="93"/>
    </location>
</feature>
<organism evidence="15 16">
    <name type="scientific">Chitinophaga tropicalis</name>
    <dbReference type="NCBI Taxonomy" id="2683588"/>
    <lineage>
        <taxon>Bacteria</taxon>
        <taxon>Pseudomonadati</taxon>
        <taxon>Bacteroidota</taxon>
        <taxon>Chitinophagia</taxon>
        <taxon>Chitinophagales</taxon>
        <taxon>Chitinophagaceae</taxon>
        <taxon>Chitinophaga</taxon>
    </lineage>
</organism>
<dbReference type="EMBL" id="WRXN01000001">
    <property type="protein sequence ID" value="MVT07608.1"/>
    <property type="molecule type" value="Genomic_DNA"/>
</dbReference>
<keyword evidence="14" id="KW-0133">Cell shape</keyword>
<feature type="transmembrane region" description="Helical" evidence="14">
    <location>
        <begin position="179"/>
        <end position="197"/>
    </location>
</feature>
<dbReference type="PANTHER" id="PTHR30622">
    <property type="entry name" value="UNDECAPRENYL-DIPHOSPHATASE"/>
    <property type="match status" value="1"/>
</dbReference>
<keyword evidence="7 14" id="KW-0378">Hydrolase</keyword>
<comment type="function">
    <text evidence="14">Catalyzes the dephosphorylation of undecaprenyl diphosphate (UPP). Confers resistance to bacitracin.</text>
</comment>
<keyword evidence="16" id="KW-1185">Reference proteome</keyword>
<evidence type="ECO:0000313" key="16">
    <source>
        <dbReference type="Proteomes" id="UP000461730"/>
    </source>
</evidence>
<name>A0A7K1TZS1_9BACT</name>
<dbReference type="NCBIfam" id="NF001389">
    <property type="entry name" value="PRK00281.1-2"/>
    <property type="match status" value="1"/>
</dbReference>
<evidence type="ECO:0000256" key="8">
    <source>
        <dbReference type="ARBA" id="ARBA00022989"/>
    </source>
</evidence>
<dbReference type="RefSeq" id="WP_157304993.1">
    <property type="nucleotide sequence ID" value="NZ_WRXN01000001.1"/>
</dbReference>
<dbReference type="AlphaFoldDB" id="A0A7K1TZS1"/>
<dbReference type="GO" id="GO:0009252">
    <property type="term" value="P:peptidoglycan biosynthetic process"/>
    <property type="evidence" value="ECO:0007669"/>
    <property type="project" value="UniProtKB-KW"/>
</dbReference>
<evidence type="ECO:0000256" key="10">
    <source>
        <dbReference type="ARBA" id="ARBA00023251"/>
    </source>
</evidence>
<dbReference type="Proteomes" id="UP000461730">
    <property type="component" value="Unassembled WGS sequence"/>
</dbReference>
<comment type="miscellaneous">
    <text evidence="14">Bacitracin is thought to be involved in the inhibition of peptidoglycan synthesis by sequestering undecaprenyl diphosphate, thereby reducing the pool of lipid carrier available.</text>
</comment>
<comment type="caution">
    <text evidence="15">The sequence shown here is derived from an EMBL/GenBank/DDBJ whole genome shotgun (WGS) entry which is preliminary data.</text>
</comment>
<evidence type="ECO:0000256" key="13">
    <source>
        <dbReference type="ARBA" id="ARBA00047594"/>
    </source>
</evidence>
<evidence type="ECO:0000313" key="15">
    <source>
        <dbReference type="EMBL" id="MVT07608.1"/>
    </source>
</evidence>
<feature type="transmembrane region" description="Helical" evidence="14">
    <location>
        <begin position="44"/>
        <end position="63"/>
    </location>
</feature>
<evidence type="ECO:0000256" key="7">
    <source>
        <dbReference type="ARBA" id="ARBA00022801"/>
    </source>
</evidence>
<evidence type="ECO:0000256" key="12">
    <source>
        <dbReference type="ARBA" id="ARBA00032932"/>
    </source>
</evidence>
<dbReference type="EC" id="3.6.1.27" evidence="3 14"/>
<feature type="transmembrane region" description="Helical" evidence="14">
    <location>
        <begin position="105"/>
        <end position="125"/>
    </location>
</feature>
<keyword evidence="14" id="KW-0961">Cell wall biogenesis/degradation</keyword>
<evidence type="ECO:0000256" key="6">
    <source>
        <dbReference type="ARBA" id="ARBA00022692"/>
    </source>
</evidence>
<dbReference type="GO" id="GO:0008360">
    <property type="term" value="P:regulation of cell shape"/>
    <property type="evidence" value="ECO:0007669"/>
    <property type="project" value="UniProtKB-KW"/>
</dbReference>
<evidence type="ECO:0000256" key="3">
    <source>
        <dbReference type="ARBA" id="ARBA00012374"/>
    </source>
</evidence>
<evidence type="ECO:0000256" key="9">
    <source>
        <dbReference type="ARBA" id="ARBA00023136"/>
    </source>
</evidence>
<dbReference type="GO" id="GO:0071555">
    <property type="term" value="P:cell wall organization"/>
    <property type="evidence" value="ECO:0007669"/>
    <property type="project" value="UniProtKB-KW"/>
</dbReference>
<dbReference type="HAMAP" id="MF_01006">
    <property type="entry name" value="Undec_diphosphatase"/>
    <property type="match status" value="1"/>
</dbReference>
<evidence type="ECO:0000256" key="1">
    <source>
        <dbReference type="ARBA" id="ARBA00004651"/>
    </source>
</evidence>
<sequence length="266" mass="29380">MNIWEAIIIAIVEGLTEFLPVSSTGHMIITSALLGINKDEFTKLFEVCIQLGAILAVVVLYWKKFLVFDKNRVNFYIKLIVAVIPALAFGALFADKIDALLESPLVVGITLLAGGVVLLFVDDWFKKPEIESDEQMNLFKALRIGFWQCVAMIPGISRSAATIIGGMQQKLTRNVAAEFSFFLAVPTMAAATGYKLLKGKDLLMSNMDNLKLLLIGNIVAFVVAMLAIKFFINALKKYGFRVWGYYRIIVGIAILIAIAMGYKLSV</sequence>
<comment type="catalytic activity">
    <reaction evidence="13 14">
        <text>di-trans,octa-cis-undecaprenyl diphosphate + H2O = di-trans,octa-cis-undecaprenyl phosphate + phosphate + H(+)</text>
        <dbReference type="Rhea" id="RHEA:28094"/>
        <dbReference type="ChEBI" id="CHEBI:15377"/>
        <dbReference type="ChEBI" id="CHEBI:15378"/>
        <dbReference type="ChEBI" id="CHEBI:43474"/>
        <dbReference type="ChEBI" id="CHEBI:58405"/>
        <dbReference type="ChEBI" id="CHEBI:60392"/>
        <dbReference type="EC" id="3.6.1.27"/>
    </reaction>
</comment>
<protein>
    <recommendedName>
        <fullName evidence="4 14">Undecaprenyl-diphosphatase</fullName>
        <ecNumber evidence="3 14">3.6.1.27</ecNumber>
    </recommendedName>
    <alternativeName>
        <fullName evidence="12 14">Bacitracin resistance protein</fullName>
    </alternativeName>
    <alternativeName>
        <fullName evidence="11 14">Undecaprenyl pyrophosphate phosphatase</fullName>
    </alternativeName>
</protein>
<proteinExistence type="inferred from homology"/>
<dbReference type="PANTHER" id="PTHR30622:SF3">
    <property type="entry name" value="UNDECAPRENYL-DIPHOSPHATASE"/>
    <property type="match status" value="1"/>
</dbReference>
<dbReference type="GO" id="GO:0046677">
    <property type="term" value="P:response to antibiotic"/>
    <property type="evidence" value="ECO:0007669"/>
    <property type="project" value="UniProtKB-UniRule"/>
</dbReference>
<accession>A0A7K1TZS1</accession>
<dbReference type="GO" id="GO:0050380">
    <property type="term" value="F:undecaprenyl-diphosphatase activity"/>
    <property type="evidence" value="ECO:0007669"/>
    <property type="project" value="UniProtKB-UniRule"/>
</dbReference>
<dbReference type="GO" id="GO:0005886">
    <property type="term" value="C:plasma membrane"/>
    <property type="evidence" value="ECO:0007669"/>
    <property type="project" value="UniProtKB-SubCell"/>
</dbReference>
<keyword evidence="14" id="KW-0573">Peptidoglycan synthesis</keyword>
<gene>
    <name evidence="14" type="primary">uppP</name>
    <name evidence="15" type="ORF">GO493_04990</name>
</gene>
<keyword evidence="9 14" id="KW-0472">Membrane</keyword>
<keyword evidence="5 14" id="KW-1003">Cell membrane</keyword>
<reference evidence="15 16" key="1">
    <citation type="submission" date="2019-12" db="EMBL/GenBank/DDBJ databases">
        <title>Chitinophaga sp. strain ysch24 (GDMCC 1.1355), whole genome shotgun sequence.</title>
        <authorList>
            <person name="Zhang X."/>
        </authorList>
    </citation>
    <scope>NUCLEOTIDE SEQUENCE [LARGE SCALE GENOMIC DNA]</scope>
    <source>
        <strain evidence="16">ysch24</strain>
    </source>
</reference>
<feature type="transmembrane region" description="Helical" evidence="14">
    <location>
        <begin position="209"/>
        <end position="232"/>
    </location>
</feature>
<keyword evidence="10 14" id="KW-0046">Antibiotic resistance</keyword>
<evidence type="ECO:0000256" key="5">
    <source>
        <dbReference type="ARBA" id="ARBA00022475"/>
    </source>
</evidence>